<dbReference type="PANTHER" id="PTHR46890">
    <property type="entry name" value="NON-LTR RETROLELEMENT REVERSE TRANSCRIPTASE-LIKE PROTEIN-RELATED"/>
    <property type="match status" value="1"/>
</dbReference>
<dbReference type="PANTHER" id="PTHR46890:SF48">
    <property type="entry name" value="RNA-DIRECTED DNA POLYMERASE"/>
    <property type="match status" value="1"/>
</dbReference>
<dbReference type="InterPro" id="IPR052343">
    <property type="entry name" value="Retrotransposon-Effector_Assoc"/>
</dbReference>
<accession>A0A2Z6NQ75</accession>
<name>A0A2Z6NQ75_TRISU</name>
<dbReference type="EMBL" id="DF973480">
    <property type="protein sequence ID" value="GAU32087.1"/>
    <property type="molecule type" value="Genomic_DNA"/>
</dbReference>
<evidence type="ECO:0000313" key="2">
    <source>
        <dbReference type="EMBL" id="GAU32087.1"/>
    </source>
</evidence>
<dbReference type="AlphaFoldDB" id="A0A2Z6NQ75"/>
<reference evidence="3" key="1">
    <citation type="journal article" date="2017" name="Front. Plant Sci.">
        <title>Climate Clever Clovers: New Paradigm to Reduce the Environmental Footprint of Ruminants by Breeding Low Methanogenic Forages Utilizing Haplotype Variation.</title>
        <authorList>
            <person name="Kaur P."/>
            <person name="Appels R."/>
            <person name="Bayer P.E."/>
            <person name="Keeble-Gagnere G."/>
            <person name="Wang J."/>
            <person name="Hirakawa H."/>
            <person name="Shirasawa K."/>
            <person name="Vercoe P."/>
            <person name="Stefanova K."/>
            <person name="Durmic Z."/>
            <person name="Nichols P."/>
            <person name="Revell C."/>
            <person name="Isobe S.N."/>
            <person name="Edwards D."/>
            <person name="Erskine W."/>
        </authorList>
    </citation>
    <scope>NUCLEOTIDE SEQUENCE [LARGE SCALE GENOMIC DNA]</scope>
    <source>
        <strain evidence="3">cv. Daliak</strain>
    </source>
</reference>
<sequence length="467" mass="52463">MTRLLWLREGDVNSKYFHAILSSRRRRNDLTSIVVDGQRVEGVQPIRQAVYAHFSSHFKEGCVDRPRVDELQLCTLSPTEGGALVKPFSAEEVQTAVWDCDSYKSPGPDGVNFGFLKEFWAELKSDIMRFLSKFHQNGRLAKGINSTFIALILKVLANRLHQVVGSVVYEVQSAFVAERKILDGILVANEMMLCVKWLFRSCGGSGSRSVLARPKPLFLLMEAPQMRSPIDISHLQFADDTLLLGVESWANIRALLEAATVLGCSVGRVSFMYLGLPIGGDPRRVSFWEPMVNRIRSVNNMEDSFLVFRRSSGPEKSFMDSLERCLSEGGVWRFGGEATEGVYAALLGKWCWRMLVDKYGLWYQTLAARFGEESGRDDVTDYWVWRPDRAVAIRCEVPLKVSVAAWRLLRNRLPTKDNLVLRHIIPQGAHLCVAGCGAPETAQHLRPSCPPFFYAAIMAVYHLGVVA</sequence>
<proteinExistence type="predicted"/>
<protein>
    <recommendedName>
        <fullName evidence="1">Reverse transcriptase zinc-binding domain-containing protein</fullName>
    </recommendedName>
</protein>
<gene>
    <name evidence="2" type="ORF">TSUD_152920</name>
</gene>
<dbReference type="Proteomes" id="UP000242715">
    <property type="component" value="Unassembled WGS sequence"/>
</dbReference>
<organism evidence="2 3">
    <name type="scientific">Trifolium subterraneum</name>
    <name type="common">Subterranean clover</name>
    <dbReference type="NCBI Taxonomy" id="3900"/>
    <lineage>
        <taxon>Eukaryota</taxon>
        <taxon>Viridiplantae</taxon>
        <taxon>Streptophyta</taxon>
        <taxon>Embryophyta</taxon>
        <taxon>Tracheophyta</taxon>
        <taxon>Spermatophyta</taxon>
        <taxon>Magnoliopsida</taxon>
        <taxon>eudicotyledons</taxon>
        <taxon>Gunneridae</taxon>
        <taxon>Pentapetalae</taxon>
        <taxon>rosids</taxon>
        <taxon>fabids</taxon>
        <taxon>Fabales</taxon>
        <taxon>Fabaceae</taxon>
        <taxon>Papilionoideae</taxon>
        <taxon>50 kb inversion clade</taxon>
        <taxon>NPAAA clade</taxon>
        <taxon>Hologalegina</taxon>
        <taxon>IRL clade</taxon>
        <taxon>Trifolieae</taxon>
        <taxon>Trifolium</taxon>
    </lineage>
</organism>
<feature type="domain" description="Reverse transcriptase zinc-binding" evidence="1">
    <location>
        <begin position="395"/>
        <end position="450"/>
    </location>
</feature>
<dbReference type="OrthoDB" id="1934719at2759"/>
<dbReference type="Pfam" id="PF13966">
    <property type="entry name" value="zf-RVT"/>
    <property type="match status" value="1"/>
</dbReference>
<keyword evidence="3" id="KW-1185">Reference proteome</keyword>
<evidence type="ECO:0000313" key="3">
    <source>
        <dbReference type="Proteomes" id="UP000242715"/>
    </source>
</evidence>
<dbReference type="InterPro" id="IPR026960">
    <property type="entry name" value="RVT-Znf"/>
</dbReference>
<evidence type="ECO:0000259" key="1">
    <source>
        <dbReference type="Pfam" id="PF13966"/>
    </source>
</evidence>